<reference evidence="1 2" key="1">
    <citation type="submission" date="2014-11" db="EMBL/GenBank/DDBJ databases">
        <title>Draft Genome Sequences of Paenibacillus polymyxa NRRL B-30509 and Paenibacillus terrae NRRL B-30644, Strains from a Poultry Environment that Produce Tridecaptin A and Paenicidins.</title>
        <authorList>
            <person name="van Belkum M.J."/>
            <person name="Lohans C.T."/>
            <person name="Vederas J.C."/>
        </authorList>
    </citation>
    <scope>NUCLEOTIDE SEQUENCE [LARGE SCALE GENOMIC DNA]</scope>
    <source>
        <strain evidence="1 2">NRRL B-30644</strain>
    </source>
</reference>
<proteinExistence type="predicted"/>
<dbReference type="EMBL" id="JTHP01000006">
    <property type="protein sequence ID" value="KJD46704.1"/>
    <property type="molecule type" value="Genomic_DNA"/>
</dbReference>
<organism evidence="1 2">
    <name type="scientific">Paenibacillus terrae</name>
    <dbReference type="NCBI Taxonomy" id="159743"/>
    <lineage>
        <taxon>Bacteria</taxon>
        <taxon>Bacillati</taxon>
        <taxon>Bacillota</taxon>
        <taxon>Bacilli</taxon>
        <taxon>Bacillales</taxon>
        <taxon>Paenibacillaceae</taxon>
        <taxon>Paenibacillus</taxon>
    </lineage>
</organism>
<gene>
    <name evidence="1" type="ORF">QD47_05480</name>
</gene>
<dbReference type="OrthoDB" id="2990955at2"/>
<dbReference type="AlphaFoldDB" id="A0A0D7X648"/>
<dbReference type="PATRIC" id="fig|159743.3.peg.1181"/>
<name>A0A0D7X648_9BACL</name>
<dbReference type="RefSeq" id="WP_044645159.1">
    <property type="nucleotide sequence ID" value="NZ_JTHP01000006.1"/>
</dbReference>
<comment type="caution">
    <text evidence="1">The sequence shown here is derived from an EMBL/GenBank/DDBJ whole genome shotgun (WGS) entry which is preliminary data.</text>
</comment>
<sequence length="153" mass="17802">MGYSKEVIFKEQINDVISHDWKIVYNPETDTTKIINEKGDEISPSSLGFIGSEISDYINRREEEKCGEKRKTPLDEFTIKRFGIQDYVLIEESSPLKSILEAYHNQYCMFILEKFSVSPQNNLKYSEFDVCLSVAEAEKILVSLQNFVEKNKR</sequence>
<protein>
    <submittedName>
        <fullName evidence="1">Uncharacterized protein</fullName>
    </submittedName>
</protein>
<evidence type="ECO:0000313" key="1">
    <source>
        <dbReference type="EMBL" id="KJD46704.1"/>
    </source>
</evidence>
<accession>A0A0D7X648</accession>
<evidence type="ECO:0000313" key="2">
    <source>
        <dbReference type="Proteomes" id="UP000032534"/>
    </source>
</evidence>
<dbReference type="Proteomes" id="UP000032534">
    <property type="component" value="Unassembled WGS sequence"/>
</dbReference>
<keyword evidence="2" id="KW-1185">Reference proteome</keyword>